<dbReference type="OrthoDB" id="8440449at2759"/>
<dbReference type="SUPFAM" id="SSF50494">
    <property type="entry name" value="Trypsin-like serine proteases"/>
    <property type="match status" value="1"/>
</dbReference>
<evidence type="ECO:0000256" key="3">
    <source>
        <dbReference type="RuleBase" id="RU363034"/>
    </source>
</evidence>
<dbReference type="PROSITE" id="PS00134">
    <property type="entry name" value="TRYPSIN_HIS"/>
    <property type="match status" value="1"/>
</dbReference>
<organism evidence="6 7">
    <name type="scientific">Daphnia galeata</name>
    <dbReference type="NCBI Taxonomy" id="27404"/>
    <lineage>
        <taxon>Eukaryota</taxon>
        <taxon>Metazoa</taxon>
        <taxon>Ecdysozoa</taxon>
        <taxon>Arthropoda</taxon>
        <taxon>Crustacea</taxon>
        <taxon>Branchiopoda</taxon>
        <taxon>Diplostraca</taxon>
        <taxon>Cladocera</taxon>
        <taxon>Anomopoda</taxon>
        <taxon>Daphniidae</taxon>
        <taxon>Daphnia</taxon>
    </lineage>
</organism>
<dbReference type="GO" id="GO:0006508">
    <property type="term" value="P:proteolysis"/>
    <property type="evidence" value="ECO:0007669"/>
    <property type="project" value="UniProtKB-KW"/>
</dbReference>
<dbReference type="PANTHER" id="PTHR24252">
    <property type="entry name" value="ACROSIN-RELATED"/>
    <property type="match status" value="1"/>
</dbReference>
<dbReference type="Gene3D" id="2.40.10.10">
    <property type="entry name" value="Trypsin-like serine proteases"/>
    <property type="match status" value="1"/>
</dbReference>
<keyword evidence="3" id="KW-0378">Hydrolase</keyword>
<dbReference type="InterPro" id="IPR001254">
    <property type="entry name" value="Trypsin_dom"/>
</dbReference>
<evidence type="ECO:0000313" key="6">
    <source>
        <dbReference type="EMBL" id="CAH0111230.1"/>
    </source>
</evidence>
<evidence type="ECO:0000313" key="7">
    <source>
        <dbReference type="Proteomes" id="UP000789390"/>
    </source>
</evidence>
<name>A0A8J2RY94_9CRUS</name>
<evidence type="ECO:0000256" key="4">
    <source>
        <dbReference type="SAM" id="SignalP"/>
    </source>
</evidence>
<dbReference type="PROSITE" id="PS50240">
    <property type="entry name" value="TRYPSIN_DOM"/>
    <property type="match status" value="1"/>
</dbReference>
<dbReference type="PROSITE" id="PS00135">
    <property type="entry name" value="TRYPSIN_SER"/>
    <property type="match status" value="1"/>
</dbReference>
<dbReference type="PANTHER" id="PTHR24252:SF7">
    <property type="entry name" value="HYALIN"/>
    <property type="match status" value="1"/>
</dbReference>
<feature type="domain" description="Peptidase S1" evidence="5">
    <location>
        <begin position="125"/>
        <end position="353"/>
    </location>
</feature>
<comment type="similarity">
    <text evidence="2">Belongs to the peptidase S1 family. CLIP subfamily.</text>
</comment>
<dbReference type="InterPro" id="IPR009003">
    <property type="entry name" value="Peptidase_S1_PA"/>
</dbReference>
<dbReference type="Proteomes" id="UP000789390">
    <property type="component" value="Unassembled WGS sequence"/>
</dbReference>
<comment type="caution">
    <text evidence="6">The sequence shown here is derived from an EMBL/GenBank/DDBJ whole genome shotgun (WGS) entry which is preliminary data.</text>
</comment>
<proteinExistence type="inferred from homology"/>
<dbReference type="PRINTS" id="PR00722">
    <property type="entry name" value="CHYMOTRYPSIN"/>
</dbReference>
<dbReference type="CDD" id="cd00190">
    <property type="entry name" value="Tryp_SPc"/>
    <property type="match status" value="1"/>
</dbReference>
<reference evidence="6" key="1">
    <citation type="submission" date="2021-11" db="EMBL/GenBank/DDBJ databases">
        <authorList>
            <person name="Schell T."/>
        </authorList>
    </citation>
    <scope>NUCLEOTIDE SEQUENCE</scope>
    <source>
        <strain evidence="6">M5</strain>
    </source>
</reference>
<dbReference type="InterPro" id="IPR043504">
    <property type="entry name" value="Peptidase_S1_PA_chymotrypsin"/>
</dbReference>
<accession>A0A8J2RY94</accession>
<evidence type="ECO:0000256" key="2">
    <source>
        <dbReference type="ARBA" id="ARBA00024195"/>
    </source>
</evidence>
<keyword evidence="4" id="KW-0732">Signal</keyword>
<gene>
    <name evidence="6" type="ORF">DGAL_LOCUS14867</name>
</gene>
<dbReference type="GO" id="GO:0004252">
    <property type="term" value="F:serine-type endopeptidase activity"/>
    <property type="evidence" value="ECO:0007669"/>
    <property type="project" value="InterPro"/>
</dbReference>
<dbReference type="EMBL" id="CAKKLH010000311">
    <property type="protein sequence ID" value="CAH0111230.1"/>
    <property type="molecule type" value="Genomic_DNA"/>
</dbReference>
<dbReference type="Pfam" id="PF00089">
    <property type="entry name" value="Trypsin"/>
    <property type="match status" value="1"/>
</dbReference>
<dbReference type="FunFam" id="2.40.10.10:FF:000002">
    <property type="entry name" value="Transmembrane protease serine"/>
    <property type="match status" value="1"/>
</dbReference>
<evidence type="ECO:0000256" key="1">
    <source>
        <dbReference type="ARBA" id="ARBA00023157"/>
    </source>
</evidence>
<feature type="signal peptide" evidence="4">
    <location>
        <begin position="1"/>
        <end position="29"/>
    </location>
</feature>
<dbReference type="SMART" id="SM00020">
    <property type="entry name" value="Tryp_SPc"/>
    <property type="match status" value="1"/>
</dbReference>
<dbReference type="InterPro" id="IPR033116">
    <property type="entry name" value="TRYPSIN_SER"/>
</dbReference>
<dbReference type="InterPro" id="IPR001314">
    <property type="entry name" value="Peptidase_S1A"/>
</dbReference>
<keyword evidence="1" id="KW-1015">Disulfide bond</keyword>
<dbReference type="InterPro" id="IPR018114">
    <property type="entry name" value="TRYPSIN_HIS"/>
</dbReference>
<evidence type="ECO:0000259" key="5">
    <source>
        <dbReference type="PROSITE" id="PS50240"/>
    </source>
</evidence>
<keyword evidence="3" id="KW-0645">Protease</keyword>
<feature type="chain" id="PRO_5035304289" description="Peptidase S1 domain-containing protein" evidence="4">
    <location>
        <begin position="30"/>
        <end position="354"/>
    </location>
</feature>
<dbReference type="AlphaFoldDB" id="A0A8J2RY94"/>
<keyword evidence="7" id="KW-1185">Reference proteome</keyword>
<protein>
    <recommendedName>
        <fullName evidence="5">Peptidase S1 domain-containing protein</fullName>
    </recommendedName>
</protein>
<keyword evidence="3" id="KW-0720">Serine protease</keyword>
<sequence length="354" mass="38166">MSRIPQHFGLFFSSAAVHLILLFISPVSSIRIYETNDAIVCETSVDDSSRTSNFGNPAPINPFVNGPAHYQQPQPILSSWPYPVMYKPVFEDIDEATTSKQEKIACGVGPSSGPTTQKNLPTLSVVGGSEATPNSWPFVVGLRRVGARNVFCGGSLISPTRILTAAHCVNKLSVYETTILTVSLGMHTQGHLNETFNDAQQTRKLYDIAVLSIDPPVTYSKDISPVCLPPANHHADQFVGKDAAIMGWGTLKFEGEQPNELQQATVTVISNAECNVAYEGLISITQQQFCAKADGIDTCQGDSGGPIVVQKSTGSPWTQVGVVSFGNGCADPNFPGVYASVAFFRNWINTYMNN</sequence>